<sequence>MGAVSENATALHQKLADKIVYPLGLMAAPLSDAEITAVGKGRTGRPALREGLVHKLRTVVVTSASDEEIDALAEALDTTPLMFRSNDADGERVIAKTLVLRSQIAAIAAHGGEGEGLSAELLAFINKEVGEARTEATEQRDQSASQQMSIVVTGDDPAFVRRTPQDSGRDVRQGPGQLVEAGVGPVVAPQLRQLVEDDPQPVEPRGVLHGHDQVDRSPLQSQPRAAYVGVRQQVVGDRHQFDPPATRRLDIGDQPLQAERPQDRHLRQ</sequence>
<dbReference type="EMBL" id="CP163443">
    <property type="protein sequence ID" value="XDQ58029.1"/>
    <property type="molecule type" value="Genomic_DNA"/>
</dbReference>
<feature type="region of interest" description="Disordered" evidence="1">
    <location>
        <begin position="200"/>
        <end position="268"/>
    </location>
</feature>
<dbReference type="RefSeq" id="WP_369251088.1">
    <property type="nucleotide sequence ID" value="NZ_CP163443.1"/>
</dbReference>
<organism evidence="2">
    <name type="scientific">Streptomyces sp. R41</name>
    <dbReference type="NCBI Taxonomy" id="3238632"/>
    <lineage>
        <taxon>Bacteria</taxon>
        <taxon>Bacillati</taxon>
        <taxon>Actinomycetota</taxon>
        <taxon>Actinomycetes</taxon>
        <taxon>Kitasatosporales</taxon>
        <taxon>Streptomycetaceae</taxon>
        <taxon>Streptomyces</taxon>
    </lineage>
</organism>
<proteinExistence type="predicted"/>
<reference evidence="2" key="1">
    <citation type="submission" date="2024-07" db="EMBL/GenBank/DDBJ databases">
        <authorList>
            <person name="Yu S.T."/>
        </authorList>
    </citation>
    <scope>NUCLEOTIDE SEQUENCE</scope>
    <source>
        <strain evidence="2">R41</strain>
    </source>
</reference>
<name>A0AB39RS59_9ACTN</name>
<evidence type="ECO:0000256" key="1">
    <source>
        <dbReference type="SAM" id="MobiDB-lite"/>
    </source>
</evidence>
<protein>
    <submittedName>
        <fullName evidence="2">Uncharacterized protein</fullName>
    </submittedName>
</protein>
<evidence type="ECO:0000313" key="2">
    <source>
        <dbReference type="EMBL" id="XDQ58029.1"/>
    </source>
</evidence>
<dbReference type="AlphaFoldDB" id="A0AB39RS59"/>
<accession>A0AB39RS59</accession>
<gene>
    <name evidence="2" type="ORF">AB5J53_43490</name>
</gene>
<feature type="compositionally biased region" description="Basic and acidic residues" evidence="1">
    <location>
        <begin position="236"/>
        <end position="251"/>
    </location>
</feature>